<evidence type="ECO:0000256" key="1">
    <source>
        <dbReference type="SAM" id="Coils"/>
    </source>
</evidence>
<dbReference type="OrthoDB" id="5985715at2759"/>
<organism evidence="3 4">
    <name type="scientific">Pomacea canaliculata</name>
    <name type="common">Golden apple snail</name>
    <dbReference type="NCBI Taxonomy" id="400727"/>
    <lineage>
        <taxon>Eukaryota</taxon>
        <taxon>Metazoa</taxon>
        <taxon>Spiralia</taxon>
        <taxon>Lophotrochozoa</taxon>
        <taxon>Mollusca</taxon>
        <taxon>Gastropoda</taxon>
        <taxon>Caenogastropoda</taxon>
        <taxon>Architaenioglossa</taxon>
        <taxon>Ampullarioidea</taxon>
        <taxon>Ampullariidae</taxon>
        <taxon>Pomacea</taxon>
    </lineage>
</organism>
<dbReference type="Gene3D" id="1.20.5.340">
    <property type="match status" value="1"/>
</dbReference>
<feature type="region of interest" description="Disordered" evidence="2">
    <location>
        <begin position="1"/>
        <end position="25"/>
    </location>
</feature>
<reference evidence="3 4" key="1">
    <citation type="submission" date="2018-04" db="EMBL/GenBank/DDBJ databases">
        <title>The genome of golden apple snail Pomacea canaliculata provides insight into stress tolerance and invasive adaptation.</title>
        <authorList>
            <person name="Liu C."/>
            <person name="Liu B."/>
            <person name="Ren Y."/>
            <person name="Zhang Y."/>
            <person name="Wang H."/>
            <person name="Li S."/>
            <person name="Jiang F."/>
            <person name="Yin L."/>
            <person name="Zhang G."/>
            <person name="Qian W."/>
            <person name="Fan W."/>
        </authorList>
    </citation>
    <scope>NUCLEOTIDE SEQUENCE [LARGE SCALE GENOMIC DNA]</scope>
    <source>
        <strain evidence="3">SZHN2017</strain>
        <tissue evidence="3">Muscle</tissue>
    </source>
</reference>
<keyword evidence="1" id="KW-0175">Coiled coil</keyword>
<dbReference type="Proteomes" id="UP000245119">
    <property type="component" value="Linkage Group LG14"/>
</dbReference>
<feature type="coiled-coil region" evidence="1">
    <location>
        <begin position="50"/>
        <end position="229"/>
    </location>
</feature>
<protein>
    <submittedName>
        <fullName evidence="3">Uncharacterized protein</fullName>
    </submittedName>
</protein>
<feature type="compositionally biased region" description="Basic and acidic residues" evidence="2">
    <location>
        <begin position="1"/>
        <end position="17"/>
    </location>
</feature>
<evidence type="ECO:0000256" key="2">
    <source>
        <dbReference type="SAM" id="MobiDB-lite"/>
    </source>
</evidence>
<comment type="caution">
    <text evidence="3">The sequence shown here is derived from an EMBL/GenBank/DDBJ whole genome shotgun (WGS) entry which is preliminary data.</text>
</comment>
<evidence type="ECO:0000313" key="4">
    <source>
        <dbReference type="Proteomes" id="UP000245119"/>
    </source>
</evidence>
<dbReference type="EMBL" id="PZQS01000014">
    <property type="protein sequence ID" value="PVD18319.1"/>
    <property type="molecule type" value="Genomic_DNA"/>
</dbReference>
<name>A0A2T7NAY8_POMCA</name>
<keyword evidence="4" id="KW-1185">Reference proteome</keyword>
<proteinExistence type="predicted"/>
<gene>
    <name evidence="3" type="ORF">C0Q70_20868</name>
</gene>
<sequence length="257" mass="29993">MLKADEEIRNQVKEDQRTSQTEPSLEAELTIQHDKKIDLRDSTIWNSEELSVLRNVFQAAKGQISELEARLQQAESRNTHLKENLRAQTKELETKSTKLSEATKANHRLAIHVEDLQRQLKGTSMKLDAVTEMWKEIDQEKLKMMKQMQEMRLAIDSERIARKQAEQKLLEANQEIIREKMIAEENTKAKYEHRIFKLEERVQKASEDLEEEKQLHARSKKALEHLRNHFASLPLQDVLPPSVISKDQVAHIDYIGT</sequence>
<dbReference type="AlphaFoldDB" id="A0A2T7NAY8"/>
<accession>A0A2T7NAY8</accession>
<evidence type="ECO:0000313" key="3">
    <source>
        <dbReference type="EMBL" id="PVD18319.1"/>
    </source>
</evidence>